<gene>
    <name evidence="1" type="ORF">H0235_016436</name>
</gene>
<reference evidence="1" key="1">
    <citation type="journal article" date="2020" name="G3 (Bethesda)">
        <title>High-Quality Assemblies for Three Invasive Social Wasps from the &lt;i&gt;Vespula&lt;/i&gt; Genus.</title>
        <authorList>
            <person name="Harrop T.W.R."/>
            <person name="Guhlin J."/>
            <person name="McLaughlin G.M."/>
            <person name="Permina E."/>
            <person name="Stockwell P."/>
            <person name="Gilligan J."/>
            <person name="Le Lec M.F."/>
            <person name="Gruber M.A.M."/>
            <person name="Quinn O."/>
            <person name="Lovegrove M."/>
            <person name="Duncan E.J."/>
            <person name="Remnant E.J."/>
            <person name="Van Eeckhoven J."/>
            <person name="Graham B."/>
            <person name="Knapp R.A."/>
            <person name="Langford K.W."/>
            <person name="Kronenberg Z."/>
            <person name="Press M.O."/>
            <person name="Eacker S.M."/>
            <person name="Wilson-Rankin E.E."/>
            <person name="Purcell J."/>
            <person name="Lester P.J."/>
            <person name="Dearden P.K."/>
        </authorList>
    </citation>
    <scope>NUCLEOTIDE SEQUENCE</scope>
    <source>
        <strain evidence="1">Volc-1</strain>
    </source>
</reference>
<comment type="caution">
    <text evidence="1">The sequence shown here is derived from an EMBL/GenBank/DDBJ whole genome shotgun (WGS) entry which is preliminary data.</text>
</comment>
<dbReference type="EMBL" id="JACSDY010000020">
    <property type="protein sequence ID" value="KAF7396899.1"/>
    <property type="molecule type" value="Genomic_DNA"/>
</dbReference>
<organism evidence="1 2">
    <name type="scientific">Vespula pensylvanica</name>
    <name type="common">Western yellow jacket</name>
    <name type="synonym">Wasp</name>
    <dbReference type="NCBI Taxonomy" id="30213"/>
    <lineage>
        <taxon>Eukaryota</taxon>
        <taxon>Metazoa</taxon>
        <taxon>Ecdysozoa</taxon>
        <taxon>Arthropoda</taxon>
        <taxon>Hexapoda</taxon>
        <taxon>Insecta</taxon>
        <taxon>Pterygota</taxon>
        <taxon>Neoptera</taxon>
        <taxon>Endopterygota</taxon>
        <taxon>Hymenoptera</taxon>
        <taxon>Apocrita</taxon>
        <taxon>Aculeata</taxon>
        <taxon>Vespoidea</taxon>
        <taxon>Vespidae</taxon>
        <taxon>Vespinae</taxon>
        <taxon>Vespula</taxon>
    </lineage>
</organism>
<dbReference type="Proteomes" id="UP000600918">
    <property type="component" value="Unassembled WGS sequence"/>
</dbReference>
<accession>A0A834K1J6</accession>
<protein>
    <submittedName>
        <fullName evidence="1">Uncharacterized protein</fullName>
    </submittedName>
</protein>
<sequence>MKVEERREHEWSTIFMAWFYDRDSFSSERLRVVERRSRTIEHIPIEKHAILNGIVRLVTLASVLETMLDYRIDVDSSSAYYLKHLEV</sequence>
<evidence type="ECO:0000313" key="2">
    <source>
        <dbReference type="Proteomes" id="UP000600918"/>
    </source>
</evidence>
<proteinExistence type="predicted"/>
<name>A0A834K1J6_VESPE</name>
<dbReference type="AlphaFoldDB" id="A0A834K1J6"/>
<keyword evidence="2" id="KW-1185">Reference proteome</keyword>
<evidence type="ECO:0000313" key="1">
    <source>
        <dbReference type="EMBL" id="KAF7396899.1"/>
    </source>
</evidence>